<organism evidence="1">
    <name type="scientific">Capitella teleta</name>
    <name type="common">Polychaete worm</name>
    <dbReference type="NCBI Taxonomy" id="283909"/>
    <lineage>
        <taxon>Eukaryota</taxon>
        <taxon>Metazoa</taxon>
        <taxon>Spiralia</taxon>
        <taxon>Lophotrochozoa</taxon>
        <taxon>Annelida</taxon>
        <taxon>Polychaeta</taxon>
        <taxon>Sedentaria</taxon>
        <taxon>Scolecida</taxon>
        <taxon>Capitellidae</taxon>
        <taxon>Capitella</taxon>
    </lineage>
</organism>
<reference evidence="2" key="3">
    <citation type="submission" date="2015-06" db="UniProtKB">
        <authorList>
            <consortium name="EnsemblMetazoa"/>
        </authorList>
    </citation>
    <scope>IDENTIFICATION</scope>
</reference>
<reference evidence="3" key="1">
    <citation type="submission" date="2012-12" db="EMBL/GenBank/DDBJ databases">
        <authorList>
            <person name="Hellsten U."/>
            <person name="Grimwood J."/>
            <person name="Chapman J.A."/>
            <person name="Shapiro H."/>
            <person name="Aerts A."/>
            <person name="Otillar R.P."/>
            <person name="Terry A.Y."/>
            <person name="Boore J.L."/>
            <person name="Simakov O."/>
            <person name="Marletaz F."/>
            <person name="Cho S.-J."/>
            <person name="Edsinger-Gonzales E."/>
            <person name="Havlak P."/>
            <person name="Kuo D.-H."/>
            <person name="Larsson T."/>
            <person name="Lv J."/>
            <person name="Arendt D."/>
            <person name="Savage R."/>
            <person name="Osoegawa K."/>
            <person name="de Jong P."/>
            <person name="Lindberg D.R."/>
            <person name="Seaver E.C."/>
            <person name="Weisblat D.A."/>
            <person name="Putnam N.H."/>
            <person name="Grigoriev I.V."/>
            <person name="Rokhsar D.S."/>
        </authorList>
    </citation>
    <scope>NUCLEOTIDE SEQUENCE</scope>
    <source>
        <strain evidence="3">I ESC-2004</strain>
    </source>
</reference>
<dbReference type="Proteomes" id="UP000014760">
    <property type="component" value="Unassembled WGS sequence"/>
</dbReference>
<dbReference type="AlphaFoldDB" id="R7UDK0"/>
<sequence length="223" mass="25998">MSREIWCVGSNGVNATDVKYCPASSEPISSMPCFRVCEHHRDQYMWKIDDWSPCLPHRGRQPCEEDAGIQRRNASCVSKCGSISSYEMVCEHFHKRPITERPCRQSCRRDCVTTASYGPWTECNSCWVKNRARFKLVVSAPENDGANCNRLFETMMCPRREECEDHRHTNFQYKVGNWTECMEFQGKNMRKARRYIDILGHRRRVVDCIDIKGTLVDKKVGQK</sequence>
<name>R7UDK0_CAPTE</name>
<gene>
    <name evidence="1" type="ORF">CAPTEDRAFT_191292</name>
</gene>
<evidence type="ECO:0000313" key="2">
    <source>
        <dbReference type="EnsemblMetazoa" id="CapteP191292"/>
    </source>
</evidence>
<proteinExistence type="predicted"/>
<dbReference type="OrthoDB" id="5814848at2759"/>
<reference evidence="1 3" key="2">
    <citation type="journal article" date="2013" name="Nature">
        <title>Insights into bilaterian evolution from three spiralian genomes.</title>
        <authorList>
            <person name="Simakov O."/>
            <person name="Marletaz F."/>
            <person name="Cho S.J."/>
            <person name="Edsinger-Gonzales E."/>
            <person name="Havlak P."/>
            <person name="Hellsten U."/>
            <person name="Kuo D.H."/>
            <person name="Larsson T."/>
            <person name="Lv J."/>
            <person name="Arendt D."/>
            <person name="Savage R."/>
            <person name="Osoegawa K."/>
            <person name="de Jong P."/>
            <person name="Grimwood J."/>
            <person name="Chapman J.A."/>
            <person name="Shapiro H."/>
            <person name="Aerts A."/>
            <person name="Otillar R.P."/>
            <person name="Terry A.Y."/>
            <person name="Boore J.L."/>
            <person name="Grigoriev I.V."/>
            <person name="Lindberg D.R."/>
            <person name="Seaver E.C."/>
            <person name="Weisblat D.A."/>
            <person name="Putnam N.H."/>
            <person name="Rokhsar D.S."/>
        </authorList>
    </citation>
    <scope>NUCLEOTIDE SEQUENCE</scope>
    <source>
        <strain evidence="1 3">I ESC-2004</strain>
    </source>
</reference>
<dbReference type="EnsemblMetazoa" id="CapteT191292">
    <property type="protein sequence ID" value="CapteP191292"/>
    <property type="gene ID" value="CapteG191292"/>
</dbReference>
<accession>R7UDK0</accession>
<evidence type="ECO:0000313" key="3">
    <source>
        <dbReference type="Proteomes" id="UP000014760"/>
    </source>
</evidence>
<keyword evidence="3" id="KW-1185">Reference proteome</keyword>
<dbReference type="HOGENOM" id="CLU_1227278_0_0_1"/>
<protein>
    <recommendedName>
        <fullName evidence="4">Spondin-like TSP1 domain-containing protein</fullName>
    </recommendedName>
</protein>
<dbReference type="EMBL" id="KB304598">
    <property type="protein sequence ID" value="ELU01868.1"/>
    <property type="molecule type" value="Genomic_DNA"/>
</dbReference>
<evidence type="ECO:0000313" key="1">
    <source>
        <dbReference type="EMBL" id="ELU01868.1"/>
    </source>
</evidence>
<dbReference type="EMBL" id="AMQN01001689">
    <property type="status" value="NOT_ANNOTATED_CDS"/>
    <property type="molecule type" value="Genomic_DNA"/>
</dbReference>
<dbReference type="OMA" id="DSHISCP"/>
<evidence type="ECO:0008006" key="4">
    <source>
        <dbReference type="Google" id="ProtNLM"/>
    </source>
</evidence>